<feature type="compositionally biased region" description="Polar residues" evidence="2">
    <location>
        <begin position="365"/>
        <end position="379"/>
    </location>
</feature>
<dbReference type="EMBL" id="JADILV010000011">
    <property type="protein sequence ID" value="MBO8482815.1"/>
    <property type="molecule type" value="Genomic_DNA"/>
</dbReference>
<comment type="similarity">
    <text evidence="1">Belongs to the initiator RepB protein family.</text>
</comment>
<evidence type="ECO:0000313" key="5">
    <source>
        <dbReference type="Proteomes" id="UP000725002"/>
    </source>
</evidence>
<dbReference type="InterPro" id="IPR036390">
    <property type="entry name" value="WH_DNA-bd_sf"/>
</dbReference>
<dbReference type="InterPro" id="IPR000525">
    <property type="entry name" value="Initiator_Rep_WH1"/>
</dbReference>
<comment type="caution">
    <text evidence="4">The sequence shown here is derived from an EMBL/GenBank/DDBJ whole genome shotgun (WGS) entry which is preliminary data.</text>
</comment>
<feature type="compositionally biased region" description="Basic and acidic residues" evidence="2">
    <location>
        <begin position="382"/>
        <end position="394"/>
    </location>
</feature>
<protein>
    <submittedName>
        <fullName evidence="4">Replication initiation protein</fullName>
    </submittedName>
</protein>
<evidence type="ECO:0000256" key="2">
    <source>
        <dbReference type="SAM" id="MobiDB-lite"/>
    </source>
</evidence>
<dbReference type="Pfam" id="PF21205">
    <property type="entry name" value="Rep3_C"/>
    <property type="match status" value="1"/>
</dbReference>
<reference evidence="4" key="1">
    <citation type="submission" date="2020-10" db="EMBL/GenBank/DDBJ databases">
        <authorList>
            <person name="Gilroy R."/>
        </authorList>
    </citation>
    <scope>NUCLEOTIDE SEQUENCE</scope>
    <source>
        <strain evidence="4">G3-8215</strain>
    </source>
</reference>
<dbReference type="InterPro" id="IPR036388">
    <property type="entry name" value="WH-like_DNA-bd_sf"/>
</dbReference>
<evidence type="ECO:0000256" key="1">
    <source>
        <dbReference type="ARBA" id="ARBA00038283"/>
    </source>
</evidence>
<evidence type="ECO:0000259" key="3">
    <source>
        <dbReference type="Pfam" id="PF01051"/>
    </source>
</evidence>
<accession>A0A940IHK9</accession>
<sequence length="409" mass="45656">MKTNSGNGDMQTSGRDLLPTNIPADDVFTSYIFSTSSRSLSKYGERLLMEVISVAQEYTIDAALGINKLNFGEKYSEKFAIIDIPVRNLLNEDDTTNYTKAKEAALDLMKIYHNVESPVLDDEGNPRTYKDGSPMYQFVSYHLLDKVYVNRKPGIVSVKLGEETWSQILDMGKGYTRYNLLTAKKLDNVVAIRLFQLMSNTSEPLTFSLERIKGILGLQDKYVNNPAGFIRRVIEPAEQEVREKCPFEVRHEPVYGKASGKGRPSIVGLTFSKVLKTSVIRDPSAVIDARLLNLLVKTFGFDERGIRSNLRLFQDLKDAGHDIEDFLIRIQSRANKANSPQAYVIRSLQNLLDGKKMAVGLGNADVQSPSRQSAESSPVTERPARARQAKDRLGVNDASAFSDSGLEEL</sequence>
<organism evidence="4 5">
    <name type="scientific">Candidatus Cryptobacteroides avicola</name>
    <dbReference type="NCBI Taxonomy" id="2840757"/>
    <lineage>
        <taxon>Bacteria</taxon>
        <taxon>Pseudomonadati</taxon>
        <taxon>Bacteroidota</taxon>
        <taxon>Bacteroidia</taxon>
        <taxon>Bacteroidales</taxon>
        <taxon>Candidatus Cryptobacteroides</taxon>
    </lineage>
</organism>
<dbReference type="Gene3D" id="1.10.10.10">
    <property type="entry name" value="Winged helix-like DNA-binding domain superfamily/Winged helix DNA-binding domain"/>
    <property type="match status" value="2"/>
</dbReference>
<gene>
    <name evidence="4" type="ORF">IAB75_01665</name>
</gene>
<name>A0A940IHK9_9BACT</name>
<reference evidence="4" key="2">
    <citation type="journal article" date="2021" name="PeerJ">
        <title>Extensive microbial diversity within the chicken gut microbiome revealed by metagenomics and culture.</title>
        <authorList>
            <person name="Gilroy R."/>
            <person name="Ravi A."/>
            <person name="Getino M."/>
            <person name="Pursley I."/>
            <person name="Horton D.L."/>
            <person name="Alikhan N.F."/>
            <person name="Baker D."/>
            <person name="Gharbi K."/>
            <person name="Hall N."/>
            <person name="Watson M."/>
            <person name="Adriaenssens E.M."/>
            <person name="Foster-Nyarko E."/>
            <person name="Jarju S."/>
            <person name="Secka A."/>
            <person name="Antonio M."/>
            <person name="Oren A."/>
            <person name="Chaudhuri R.R."/>
            <person name="La Ragione R."/>
            <person name="Hildebrand F."/>
            <person name="Pallen M.J."/>
        </authorList>
    </citation>
    <scope>NUCLEOTIDE SEQUENCE</scope>
    <source>
        <strain evidence="4">G3-8215</strain>
    </source>
</reference>
<dbReference type="GO" id="GO:0006270">
    <property type="term" value="P:DNA replication initiation"/>
    <property type="evidence" value="ECO:0007669"/>
    <property type="project" value="InterPro"/>
</dbReference>
<dbReference type="SUPFAM" id="SSF46785">
    <property type="entry name" value="Winged helix' DNA-binding domain"/>
    <property type="match status" value="1"/>
</dbReference>
<proteinExistence type="inferred from homology"/>
<dbReference type="Proteomes" id="UP000725002">
    <property type="component" value="Unassembled WGS sequence"/>
</dbReference>
<evidence type="ECO:0000313" key="4">
    <source>
        <dbReference type="EMBL" id="MBO8482815.1"/>
    </source>
</evidence>
<feature type="region of interest" description="Disordered" evidence="2">
    <location>
        <begin position="363"/>
        <end position="409"/>
    </location>
</feature>
<dbReference type="Pfam" id="PF01051">
    <property type="entry name" value="Rep3_N"/>
    <property type="match status" value="1"/>
</dbReference>
<dbReference type="GO" id="GO:0003887">
    <property type="term" value="F:DNA-directed DNA polymerase activity"/>
    <property type="evidence" value="ECO:0007669"/>
    <property type="project" value="InterPro"/>
</dbReference>
<feature type="domain" description="Initiator Rep protein WH1" evidence="3">
    <location>
        <begin position="86"/>
        <end position="198"/>
    </location>
</feature>
<dbReference type="AlphaFoldDB" id="A0A940IHK9"/>